<organism evidence="4 5">
    <name type="scientific">Thalassococcus lentus</name>
    <dbReference type="NCBI Taxonomy" id="1210524"/>
    <lineage>
        <taxon>Bacteria</taxon>
        <taxon>Pseudomonadati</taxon>
        <taxon>Pseudomonadota</taxon>
        <taxon>Alphaproteobacteria</taxon>
        <taxon>Rhodobacterales</taxon>
        <taxon>Roseobacteraceae</taxon>
        <taxon>Thalassococcus</taxon>
    </lineage>
</organism>
<feature type="compositionally biased region" description="Low complexity" evidence="1">
    <location>
        <begin position="147"/>
        <end position="159"/>
    </location>
</feature>
<dbReference type="Pfam" id="PF05036">
    <property type="entry name" value="SPOR"/>
    <property type="match status" value="1"/>
</dbReference>
<feature type="domain" description="SPOR" evidence="3">
    <location>
        <begin position="367"/>
        <end position="444"/>
    </location>
</feature>
<comment type="caution">
    <text evidence="4">The sequence shown here is derived from an EMBL/GenBank/DDBJ whole genome shotgun (WGS) entry which is preliminary data.</text>
</comment>
<dbReference type="InterPro" id="IPR007730">
    <property type="entry name" value="SPOR-like_dom"/>
</dbReference>
<feature type="region of interest" description="Disordered" evidence="1">
    <location>
        <begin position="126"/>
        <end position="159"/>
    </location>
</feature>
<dbReference type="RefSeq" id="WP_271432298.1">
    <property type="nucleotide sequence ID" value="NZ_JAQIOY010000003.1"/>
</dbReference>
<proteinExistence type="predicted"/>
<dbReference type="Proteomes" id="UP001210720">
    <property type="component" value="Unassembled WGS sequence"/>
</dbReference>
<dbReference type="EMBL" id="JAQIOY010000003">
    <property type="protein sequence ID" value="MDA7424937.1"/>
    <property type="molecule type" value="Genomic_DNA"/>
</dbReference>
<dbReference type="Gene3D" id="3.30.70.1070">
    <property type="entry name" value="Sporulation related repeat"/>
    <property type="match status" value="1"/>
</dbReference>
<evidence type="ECO:0000313" key="5">
    <source>
        <dbReference type="Proteomes" id="UP001210720"/>
    </source>
</evidence>
<gene>
    <name evidence="4" type="ORF">PFY00_09380</name>
</gene>
<keyword evidence="2" id="KW-0732">Signal</keyword>
<dbReference type="PROSITE" id="PS51724">
    <property type="entry name" value="SPOR"/>
    <property type="match status" value="1"/>
</dbReference>
<evidence type="ECO:0000259" key="3">
    <source>
        <dbReference type="PROSITE" id="PS51724"/>
    </source>
</evidence>
<reference evidence="4 5" key="1">
    <citation type="submission" date="2023-01" db="EMBL/GenBank/DDBJ databases">
        <title>Thalassococcus onchidii sp. nov., isolated from a marine invertebrate from the South China Sea.</title>
        <authorList>
            <person name="Xu S."/>
            <person name="Liu Z."/>
            <person name="Xu Y."/>
        </authorList>
    </citation>
    <scope>NUCLEOTIDE SEQUENCE [LARGE SCALE GENOMIC DNA]</scope>
    <source>
        <strain evidence="4 5">KCTC 32084</strain>
    </source>
</reference>
<name>A0ABT4XSQ7_9RHOB</name>
<evidence type="ECO:0000256" key="1">
    <source>
        <dbReference type="SAM" id="MobiDB-lite"/>
    </source>
</evidence>
<feature type="signal peptide" evidence="2">
    <location>
        <begin position="1"/>
        <end position="25"/>
    </location>
</feature>
<evidence type="ECO:0000313" key="4">
    <source>
        <dbReference type="EMBL" id="MDA7424937.1"/>
    </source>
</evidence>
<sequence length="444" mass="46892">MTLKSLTIIALFTSSLGIVSGAATAQERGVGVPVNFPPEGYRGRQFVDNNGCVFVRAGFDGAVTWVPRVSRQRKAICGQKPSFAGATASGPAPSVQKPVQITLDAAPAPAPAPAAVAAAKLTPKPEAAPTPTLVPKKTKVQRTVTRAPASKPQAAQPPRVVRRVPTVAPAAPAPKVAVAPKRMVKKAPVAAGRMVDVAPYRACKNGQTTRVVDGQTLAVRCGPQKAPHVTILRRGEPAGNGKNVYRGGSWQGSNLNLNGNTRIVPRHVYEQRTLTAKTTYVPEGYRPAWDDDRLNPHRANQSVDGYYATQQVWTNTVPRKLVTQVRRHKVKDPVIVGRAADAQAAYVSTKGAAQREPVVATRSAPKPVAGKSRYVQIGLFTTEAKARAAAGRLTSAGLPVKMGTVKRNGKTMRSLVVGPYANGGQANAALAAVHGVGYTQARLR</sequence>
<feature type="chain" id="PRO_5045209964" evidence="2">
    <location>
        <begin position="26"/>
        <end position="444"/>
    </location>
</feature>
<accession>A0ABT4XSQ7</accession>
<dbReference type="InterPro" id="IPR036680">
    <property type="entry name" value="SPOR-like_sf"/>
</dbReference>
<keyword evidence="5" id="KW-1185">Reference proteome</keyword>
<dbReference type="SUPFAM" id="SSF110997">
    <property type="entry name" value="Sporulation related repeat"/>
    <property type="match status" value="1"/>
</dbReference>
<protein>
    <submittedName>
        <fullName evidence="4">SPOR domain-containing protein</fullName>
    </submittedName>
</protein>
<evidence type="ECO:0000256" key="2">
    <source>
        <dbReference type="SAM" id="SignalP"/>
    </source>
</evidence>